<proteinExistence type="predicted"/>
<keyword evidence="5" id="KW-1185">Reference proteome</keyword>
<sequence>MKKFFVLFSAMILLLLAACGNNGSDGGETAKSDGQRTEQQGEDASDTSDDEGDTITQEENEETEAQVGDTVTSEAGETTLVSRTDDVGTFESGPINLTIDKVNGASADLTGDVAEMMETEELEYIQVDMNVDNTFEDNVSFYASQATMTTDTGEQLEPDMLLSEHIDGEFIGEVSKSGTSFYILEDSQAEDVESVRLIYSAASNDDFEDIGDEIDVEVELEQ</sequence>
<feature type="signal peptide" evidence="3">
    <location>
        <begin position="1"/>
        <end position="23"/>
    </location>
</feature>
<dbReference type="AlphaFoldDB" id="A0A1I0X428"/>
<evidence type="ECO:0008006" key="6">
    <source>
        <dbReference type="Google" id="ProtNLM"/>
    </source>
</evidence>
<feature type="region of interest" description="Disordered" evidence="2">
    <location>
        <begin position="25"/>
        <end position="77"/>
    </location>
</feature>
<dbReference type="OrthoDB" id="2352785at2"/>
<dbReference type="Gene3D" id="2.60.40.1240">
    <property type="match status" value="1"/>
</dbReference>
<accession>A0A1I0X428</accession>
<evidence type="ECO:0000256" key="3">
    <source>
        <dbReference type="SAM" id="SignalP"/>
    </source>
</evidence>
<evidence type="ECO:0000313" key="4">
    <source>
        <dbReference type="EMBL" id="SFA95130.1"/>
    </source>
</evidence>
<gene>
    <name evidence="4" type="ORF">SAMN04488072_104104</name>
</gene>
<dbReference type="RefSeq" id="WP_090235276.1">
    <property type="nucleotide sequence ID" value="NZ_FOJW01000004.1"/>
</dbReference>
<evidence type="ECO:0000313" key="5">
    <source>
        <dbReference type="Proteomes" id="UP000198642"/>
    </source>
</evidence>
<dbReference type="PROSITE" id="PS51257">
    <property type="entry name" value="PROKAR_LIPOPROTEIN"/>
    <property type="match status" value="1"/>
</dbReference>
<name>A0A1I0X428_9BACI</name>
<dbReference type="InterPro" id="IPR029050">
    <property type="entry name" value="Immunoprotect_excell_Ig-like"/>
</dbReference>
<protein>
    <recommendedName>
        <fullName evidence="6">DUF4352 domain-containing protein</fullName>
    </recommendedName>
</protein>
<evidence type="ECO:0000256" key="2">
    <source>
        <dbReference type="SAM" id="MobiDB-lite"/>
    </source>
</evidence>
<feature type="chain" id="PRO_5039493827" description="DUF4352 domain-containing protein" evidence="3">
    <location>
        <begin position="24"/>
        <end position="222"/>
    </location>
</feature>
<reference evidence="4 5" key="1">
    <citation type="submission" date="2016-10" db="EMBL/GenBank/DDBJ databases">
        <authorList>
            <person name="de Groot N.N."/>
        </authorList>
    </citation>
    <scope>NUCLEOTIDE SEQUENCE [LARGE SCALE GENOMIC DNA]</scope>
    <source>
        <strain evidence="4 5">CGMCC 1.3702</strain>
    </source>
</reference>
<keyword evidence="1 3" id="KW-0732">Signal</keyword>
<organism evidence="4 5">
    <name type="scientific">Lentibacillus halodurans</name>
    <dbReference type="NCBI Taxonomy" id="237679"/>
    <lineage>
        <taxon>Bacteria</taxon>
        <taxon>Bacillati</taxon>
        <taxon>Bacillota</taxon>
        <taxon>Bacilli</taxon>
        <taxon>Bacillales</taxon>
        <taxon>Bacillaceae</taxon>
        <taxon>Lentibacillus</taxon>
    </lineage>
</organism>
<dbReference type="EMBL" id="FOJW01000004">
    <property type="protein sequence ID" value="SFA95130.1"/>
    <property type="molecule type" value="Genomic_DNA"/>
</dbReference>
<evidence type="ECO:0000256" key="1">
    <source>
        <dbReference type="ARBA" id="ARBA00022729"/>
    </source>
</evidence>
<dbReference type="Proteomes" id="UP000198642">
    <property type="component" value="Unassembled WGS sequence"/>
</dbReference>
<feature type="compositionally biased region" description="Acidic residues" evidence="2">
    <location>
        <begin position="40"/>
        <end position="64"/>
    </location>
</feature>